<dbReference type="Pfam" id="PF11970">
    <property type="entry name" value="GPR_Gpa2_C"/>
    <property type="match status" value="1"/>
</dbReference>
<feature type="domain" description="Glucose receptor Git3-like N-terminal" evidence="6">
    <location>
        <begin position="34"/>
        <end position="221"/>
    </location>
</feature>
<feature type="transmembrane region" description="Helical" evidence="5">
    <location>
        <begin position="35"/>
        <end position="59"/>
    </location>
</feature>
<dbReference type="PANTHER" id="PTHR23112:SF37">
    <property type="entry name" value="G PROTEIN-COUPLED RECEPTOR GPR1"/>
    <property type="match status" value="1"/>
</dbReference>
<organism evidence="8 9">
    <name type="scientific">Wickerhamomyces mucosus</name>
    <dbReference type="NCBI Taxonomy" id="1378264"/>
    <lineage>
        <taxon>Eukaryota</taxon>
        <taxon>Fungi</taxon>
        <taxon>Dikarya</taxon>
        <taxon>Ascomycota</taxon>
        <taxon>Saccharomycotina</taxon>
        <taxon>Saccharomycetes</taxon>
        <taxon>Phaffomycetales</taxon>
        <taxon>Wickerhamomycetaceae</taxon>
        <taxon>Wickerhamomyces</taxon>
    </lineage>
</organism>
<dbReference type="EMBL" id="JAEUBF010001375">
    <property type="protein sequence ID" value="KAH3667892.1"/>
    <property type="molecule type" value="Genomic_DNA"/>
</dbReference>
<protein>
    <recommendedName>
        <fullName evidence="10">G-protein coupled receptors family 1 profile domain-containing protein</fullName>
    </recommendedName>
</protein>
<feature type="domain" description="G protein-coupled receptor GPR1/2/3 C-terminal" evidence="7">
    <location>
        <begin position="294"/>
        <end position="363"/>
    </location>
</feature>
<evidence type="ECO:0000256" key="3">
    <source>
        <dbReference type="ARBA" id="ARBA00022989"/>
    </source>
</evidence>
<dbReference type="InterPro" id="IPR023041">
    <property type="entry name" value="Glucose_rcpt_Git3-like_N"/>
</dbReference>
<feature type="transmembrane region" description="Helical" evidence="5">
    <location>
        <begin position="188"/>
        <end position="216"/>
    </location>
</feature>
<evidence type="ECO:0008006" key="10">
    <source>
        <dbReference type="Google" id="ProtNLM"/>
    </source>
</evidence>
<dbReference type="Gene3D" id="1.20.1070.10">
    <property type="entry name" value="Rhodopsin 7-helix transmembrane proteins"/>
    <property type="match status" value="1"/>
</dbReference>
<keyword evidence="3 5" id="KW-1133">Transmembrane helix</keyword>
<proteinExistence type="predicted"/>
<dbReference type="PANTHER" id="PTHR23112">
    <property type="entry name" value="G PROTEIN-COUPLED RECEPTOR 157-RELATED"/>
    <property type="match status" value="1"/>
</dbReference>
<comment type="caution">
    <text evidence="8">The sequence shown here is derived from an EMBL/GenBank/DDBJ whole genome shotgun (WGS) entry which is preliminary data.</text>
</comment>
<keyword evidence="4 5" id="KW-0472">Membrane</keyword>
<gene>
    <name evidence="8" type="ORF">WICMUC_005170</name>
</gene>
<evidence type="ECO:0000313" key="8">
    <source>
        <dbReference type="EMBL" id="KAH3667892.1"/>
    </source>
</evidence>
<dbReference type="GO" id="GO:0005886">
    <property type="term" value="C:plasma membrane"/>
    <property type="evidence" value="ECO:0007669"/>
    <property type="project" value="TreeGrafter"/>
</dbReference>
<evidence type="ECO:0000259" key="7">
    <source>
        <dbReference type="Pfam" id="PF11970"/>
    </source>
</evidence>
<dbReference type="InterPro" id="IPR022596">
    <property type="entry name" value="GPR1/2/3_C"/>
</dbReference>
<feature type="transmembrane region" description="Helical" evidence="5">
    <location>
        <begin position="306"/>
        <end position="328"/>
    </location>
</feature>
<reference evidence="8" key="2">
    <citation type="submission" date="2021-01" db="EMBL/GenBank/DDBJ databases">
        <authorList>
            <person name="Schikora-Tamarit M.A."/>
        </authorList>
    </citation>
    <scope>NUCLEOTIDE SEQUENCE</scope>
    <source>
        <strain evidence="8">CBS6341</strain>
    </source>
</reference>
<name>A0A9P8P9I6_9ASCO</name>
<evidence type="ECO:0000259" key="6">
    <source>
        <dbReference type="Pfam" id="PF11710"/>
    </source>
</evidence>
<accession>A0A9P8P9I6</accession>
<evidence type="ECO:0000256" key="2">
    <source>
        <dbReference type="ARBA" id="ARBA00022692"/>
    </source>
</evidence>
<feature type="transmembrane region" description="Helical" evidence="5">
    <location>
        <begin position="334"/>
        <end position="357"/>
    </location>
</feature>
<keyword evidence="2 5" id="KW-0812">Transmembrane</keyword>
<dbReference type="SUPFAM" id="SSF81321">
    <property type="entry name" value="Family A G protein-coupled receptor-like"/>
    <property type="match status" value="1"/>
</dbReference>
<evidence type="ECO:0000313" key="9">
    <source>
        <dbReference type="Proteomes" id="UP000769528"/>
    </source>
</evidence>
<feature type="transmembrane region" description="Helical" evidence="5">
    <location>
        <begin position="71"/>
        <end position="92"/>
    </location>
</feature>
<sequence length="461" mass="54115">MKNVEIISKIFNHLNTSEVYRLASREFNPDSIRTLTIISIVSCTVSLISTLSSFYLYFAIQPTHLKFRHKLIMVLLIFDFFKALSIIIYPIITYSYANEVRRSTEKFLGFFTAASVEGNDLSILLFAIYSLITIRHPSNGETLLNSKRRWIYLMCFIIPVTMASLAFIDPIAYKSFGFYCYLPLDPLWLTLALSYIPRFFIILTVIFIYCFIYYYVITQLNILENDSNFRIFDESNIISNKNRFEKFIDWLINFNSKRSDQSSYSIDDSNISGNFENFDINLQLQINNQALLRNRYKSISRQMKKIFLYPISYILVWVFPITQYALLLGNDNNYGIAIIFVTFIPLNGLIDSLVFLYREKPWQLTVMNLHKFNDDNQSVIPKLNKWRLKLSWLPLYGIPKEFLLKPYEHDSHEHLECSNVYDKELDRVIVKHSSICSDNSDIFCNEEVDFMDILKNGPPIT</sequence>
<evidence type="ECO:0000256" key="4">
    <source>
        <dbReference type="ARBA" id="ARBA00023136"/>
    </source>
</evidence>
<dbReference type="GO" id="GO:0007189">
    <property type="term" value="P:adenylate cyclase-activating G protein-coupled receptor signaling pathway"/>
    <property type="evidence" value="ECO:0007669"/>
    <property type="project" value="TreeGrafter"/>
</dbReference>
<feature type="transmembrane region" description="Helical" evidence="5">
    <location>
        <begin position="150"/>
        <end position="168"/>
    </location>
</feature>
<evidence type="ECO:0000256" key="5">
    <source>
        <dbReference type="SAM" id="Phobius"/>
    </source>
</evidence>
<evidence type="ECO:0000256" key="1">
    <source>
        <dbReference type="ARBA" id="ARBA00004141"/>
    </source>
</evidence>
<dbReference type="AlphaFoldDB" id="A0A9P8P9I6"/>
<feature type="transmembrane region" description="Helical" evidence="5">
    <location>
        <begin position="107"/>
        <end position="129"/>
    </location>
</feature>
<keyword evidence="9" id="KW-1185">Reference proteome</keyword>
<dbReference type="GO" id="GO:0004930">
    <property type="term" value="F:G protein-coupled receptor activity"/>
    <property type="evidence" value="ECO:0007669"/>
    <property type="project" value="TreeGrafter"/>
</dbReference>
<dbReference type="OrthoDB" id="5368598at2759"/>
<dbReference type="Pfam" id="PF11710">
    <property type="entry name" value="Git3"/>
    <property type="match status" value="1"/>
</dbReference>
<reference evidence="8" key="1">
    <citation type="journal article" date="2021" name="Open Biol.">
        <title>Shared evolutionary footprints suggest mitochondrial oxidative damage underlies multiple complex I losses in fungi.</title>
        <authorList>
            <person name="Schikora-Tamarit M.A."/>
            <person name="Marcet-Houben M."/>
            <person name="Nosek J."/>
            <person name="Gabaldon T."/>
        </authorList>
    </citation>
    <scope>NUCLEOTIDE SEQUENCE</scope>
    <source>
        <strain evidence="8">CBS6341</strain>
    </source>
</reference>
<comment type="subcellular location">
    <subcellularLocation>
        <location evidence="1">Membrane</location>
        <topology evidence="1">Multi-pass membrane protein</topology>
    </subcellularLocation>
</comment>
<dbReference type="Proteomes" id="UP000769528">
    <property type="component" value="Unassembled WGS sequence"/>
</dbReference>